<reference evidence="2 3" key="1">
    <citation type="submission" date="2018-04" db="EMBL/GenBank/DDBJ databases">
        <authorList>
            <person name="Li J."/>
        </authorList>
    </citation>
    <scope>NUCLEOTIDE SEQUENCE [LARGE SCALE GENOMIC DNA]</scope>
    <source>
        <strain evidence="3">30A</strain>
    </source>
</reference>
<accession>A0A2S0WST9</accession>
<name>A0A2S0WST9_9MICO</name>
<gene>
    <name evidence="2" type="ORF">DCE93_00625</name>
</gene>
<keyword evidence="1" id="KW-1133">Transmembrane helix</keyword>
<keyword evidence="3" id="KW-1185">Reference proteome</keyword>
<evidence type="ECO:0000313" key="3">
    <source>
        <dbReference type="Proteomes" id="UP000244729"/>
    </source>
</evidence>
<dbReference type="Proteomes" id="UP000244729">
    <property type="component" value="Chromosome"/>
</dbReference>
<dbReference type="RefSeq" id="WP_108594187.1">
    <property type="nucleotide sequence ID" value="NZ_CP028913.1"/>
</dbReference>
<proteinExistence type="predicted"/>
<feature type="transmembrane region" description="Helical" evidence="1">
    <location>
        <begin position="12"/>
        <end position="33"/>
    </location>
</feature>
<protein>
    <submittedName>
        <fullName evidence="2">Uncharacterized protein</fullName>
    </submittedName>
</protein>
<sequence length="240" mass="25937">MNAATPHRTGITFVVAAAAAIVIGALVAGSAALERVMFRLPEVPDLERVAMGLSAAAVLVAFIWMFVQLGGLARARSRRRALEAGVRGEVSCGIRRRELVASLNELTADDPRPVKLAARYSIVVDELGVSFWNGGRRPRRAVHFPWQEVRGIRSDSMIAGDSVLSVLVLRVRRGGVSVELPIVLAAERPGRYALSDAPFFAVVRSWKAEHRLALAAEGLEVPPLTAPIQIMRQTPALAPR</sequence>
<dbReference type="EMBL" id="CP028913">
    <property type="protein sequence ID" value="AWB94360.1"/>
    <property type="molecule type" value="Genomic_DNA"/>
</dbReference>
<feature type="transmembrane region" description="Helical" evidence="1">
    <location>
        <begin position="53"/>
        <end position="73"/>
    </location>
</feature>
<evidence type="ECO:0000256" key="1">
    <source>
        <dbReference type="SAM" id="Phobius"/>
    </source>
</evidence>
<evidence type="ECO:0000313" key="2">
    <source>
        <dbReference type="EMBL" id="AWB94360.1"/>
    </source>
</evidence>
<dbReference type="AlphaFoldDB" id="A0A2S0WST9"/>
<dbReference type="OrthoDB" id="5117428at2"/>
<keyword evidence="1" id="KW-0472">Membrane</keyword>
<organism evidence="2 3">
    <name type="scientific">Agromyces badenianii</name>
    <dbReference type="NCBI Taxonomy" id="2080742"/>
    <lineage>
        <taxon>Bacteria</taxon>
        <taxon>Bacillati</taxon>
        <taxon>Actinomycetota</taxon>
        <taxon>Actinomycetes</taxon>
        <taxon>Micrococcales</taxon>
        <taxon>Microbacteriaceae</taxon>
        <taxon>Agromyces</taxon>
    </lineage>
</organism>
<dbReference type="KEGG" id="agm:DCE93_00625"/>
<keyword evidence="1" id="KW-0812">Transmembrane</keyword>